<reference evidence="3 4" key="1">
    <citation type="journal article" date="2015" name="Stand. Genomic Sci.">
        <title>Genomic Encyclopedia of Bacterial and Archaeal Type Strains, Phase III: the genomes of soil and plant-associated and newly described type strains.</title>
        <authorList>
            <person name="Whitman W.B."/>
            <person name="Woyke T."/>
            <person name="Klenk H.P."/>
            <person name="Zhou Y."/>
            <person name="Lilburn T.G."/>
            <person name="Beck B.J."/>
            <person name="De Vos P."/>
            <person name="Vandamme P."/>
            <person name="Eisen J.A."/>
            <person name="Garrity G."/>
            <person name="Hugenholtz P."/>
            <person name="Kyrpides N.C."/>
        </authorList>
    </citation>
    <scope>NUCLEOTIDE SEQUENCE [LARGE SCALE GENOMIC DNA]</scope>
    <source>
        <strain evidence="3 4">DSM 64</strain>
    </source>
</reference>
<dbReference type="PANTHER" id="PTHR42928:SF5">
    <property type="entry name" value="BLR1237 PROTEIN"/>
    <property type="match status" value="1"/>
</dbReference>
<dbReference type="PIRSF" id="PIRSF017082">
    <property type="entry name" value="YflP"/>
    <property type="match status" value="1"/>
</dbReference>
<dbReference type="RefSeq" id="WP_158641498.1">
    <property type="nucleotide sequence ID" value="NZ_VJWE01000017.1"/>
</dbReference>
<comment type="similarity">
    <text evidence="1">Belongs to the UPF0065 (bug) family.</text>
</comment>
<dbReference type="Gene3D" id="3.40.190.10">
    <property type="entry name" value="Periplasmic binding protein-like II"/>
    <property type="match status" value="1"/>
</dbReference>
<keyword evidence="3" id="KW-0675">Receptor</keyword>
<accession>A0A561XC80</accession>
<evidence type="ECO:0000313" key="4">
    <source>
        <dbReference type="Proteomes" id="UP000321485"/>
    </source>
</evidence>
<feature type="chain" id="PRO_5021889140" evidence="2">
    <location>
        <begin position="24"/>
        <end position="329"/>
    </location>
</feature>
<dbReference type="EMBL" id="VJWE01000017">
    <property type="protein sequence ID" value="TWG33720.1"/>
    <property type="molecule type" value="Genomic_DNA"/>
</dbReference>
<gene>
    <name evidence="3" type="ORF">ATF69_4072</name>
</gene>
<proteinExistence type="inferred from homology"/>
<evidence type="ECO:0000313" key="3">
    <source>
        <dbReference type="EMBL" id="TWG33720.1"/>
    </source>
</evidence>
<dbReference type="Pfam" id="PF03401">
    <property type="entry name" value="TctC"/>
    <property type="match status" value="1"/>
</dbReference>
<organism evidence="3 4">
    <name type="scientific">Acidovorax delafieldii</name>
    <name type="common">Pseudomonas delafieldii</name>
    <dbReference type="NCBI Taxonomy" id="47920"/>
    <lineage>
        <taxon>Bacteria</taxon>
        <taxon>Pseudomonadati</taxon>
        <taxon>Pseudomonadota</taxon>
        <taxon>Betaproteobacteria</taxon>
        <taxon>Burkholderiales</taxon>
        <taxon>Comamonadaceae</taxon>
        <taxon>Acidovorax</taxon>
    </lineage>
</organism>
<dbReference type="AlphaFoldDB" id="A0A561XC80"/>
<dbReference type="CDD" id="cd13578">
    <property type="entry name" value="PBP2_Bug27"/>
    <property type="match status" value="1"/>
</dbReference>
<name>A0A561XC80_ACIDE</name>
<dbReference type="SUPFAM" id="SSF53850">
    <property type="entry name" value="Periplasmic binding protein-like II"/>
    <property type="match status" value="1"/>
</dbReference>
<sequence length="329" mass="34310">MHGMLNRRTLLASALALPMSTWAATWPSRPLRIVLPFAAGGSSDLVARLLADKLGLALGSPVVVESRAGANGIIASESVARSTDGHSLLWVSAAHAINGSLYPRLPYDTQRDFAPVALVASPGPMVIAVPAALPVRSLPDLIDLARRKPGQVSYGSAGVGNVLHLAGEMLAQQAEVQLLHVPYKGAAPALNDLAAGQVNLMFNSALAVAPMVKDGRIRLLAQTGAQRSPALPSDLPTVAETPGLAGFQVTGWFGLLAPAALPAEAIARLNAECVRILAQPELREKLALLGSADTPTQSAREFGAFLTAETDRYARVIRAAGLRLETPSS</sequence>
<dbReference type="InterPro" id="IPR005064">
    <property type="entry name" value="BUG"/>
</dbReference>
<protein>
    <submittedName>
        <fullName evidence="3">Tripartite-type tricarboxylate transporter receptor subunit TctC</fullName>
    </submittedName>
</protein>
<dbReference type="InterPro" id="IPR042100">
    <property type="entry name" value="Bug_dom1"/>
</dbReference>
<dbReference type="GeneID" id="51113114"/>
<keyword evidence="2" id="KW-0732">Signal</keyword>
<dbReference type="Gene3D" id="3.40.190.150">
    <property type="entry name" value="Bordetella uptake gene, domain 1"/>
    <property type="match status" value="1"/>
</dbReference>
<dbReference type="PANTHER" id="PTHR42928">
    <property type="entry name" value="TRICARBOXYLATE-BINDING PROTEIN"/>
    <property type="match status" value="1"/>
</dbReference>
<evidence type="ECO:0000256" key="2">
    <source>
        <dbReference type="SAM" id="SignalP"/>
    </source>
</evidence>
<feature type="signal peptide" evidence="2">
    <location>
        <begin position="1"/>
        <end position="23"/>
    </location>
</feature>
<comment type="caution">
    <text evidence="3">The sequence shown here is derived from an EMBL/GenBank/DDBJ whole genome shotgun (WGS) entry which is preliminary data.</text>
</comment>
<evidence type="ECO:0000256" key="1">
    <source>
        <dbReference type="ARBA" id="ARBA00006987"/>
    </source>
</evidence>
<dbReference type="Proteomes" id="UP000321485">
    <property type="component" value="Unassembled WGS sequence"/>
</dbReference>